<dbReference type="InterPro" id="IPR011611">
    <property type="entry name" value="PfkB_dom"/>
</dbReference>
<dbReference type="PANTHER" id="PTHR10584:SF166">
    <property type="entry name" value="RIBOKINASE"/>
    <property type="match status" value="1"/>
</dbReference>
<name>E1QW52_OLSUV</name>
<evidence type="ECO:0000256" key="1">
    <source>
        <dbReference type="ARBA" id="ARBA00022679"/>
    </source>
</evidence>
<dbReference type="eggNOG" id="COG0524">
    <property type="taxonomic scope" value="Bacteria"/>
</dbReference>
<dbReference type="GO" id="GO:0016301">
    <property type="term" value="F:kinase activity"/>
    <property type="evidence" value="ECO:0007669"/>
    <property type="project" value="UniProtKB-KW"/>
</dbReference>
<protein>
    <submittedName>
        <fullName evidence="4">PfkB domain protein</fullName>
    </submittedName>
</protein>
<evidence type="ECO:0000313" key="4">
    <source>
        <dbReference type="EMBL" id="ADK68355.1"/>
    </source>
</evidence>
<evidence type="ECO:0000259" key="3">
    <source>
        <dbReference type="Pfam" id="PF00294"/>
    </source>
</evidence>
<dbReference type="OrthoDB" id="9779730at2"/>
<dbReference type="SUPFAM" id="SSF53613">
    <property type="entry name" value="Ribokinase-like"/>
    <property type="match status" value="1"/>
</dbReference>
<dbReference type="PATRIC" id="fig|633147.7.peg.283"/>
<dbReference type="Proteomes" id="UP000000333">
    <property type="component" value="Chromosome"/>
</dbReference>
<dbReference type="GeneID" id="78512658"/>
<dbReference type="HOGENOM" id="CLU_810486_0_0_11"/>
<keyword evidence="5" id="KW-1185">Reference proteome</keyword>
<dbReference type="PANTHER" id="PTHR10584">
    <property type="entry name" value="SUGAR KINASE"/>
    <property type="match status" value="1"/>
</dbReference>
<dbReference type="Gene3D" id="3.40.1190.20">
    <property type="match status" value="1"/>
</dbReference>
<dbReference type="STRING" id="633147.Olsu_1249"/>
<keyword evidence="2" id="KW-0418">Kinase</keyword>
<evidence type="ECO:0000313" key="5">
    <source>
        <dbReference type="Proteomes" id="UP000000333"/>
    </source>
</evidence>
<dbReference type="RefSeq" id="WP_013252107.1">
    <property type="nucleotide sequence ID" value="NC_014363.1"/>
</dbReference>
<dbReference type="InterPro" id="IPR029056">
    <property type="entry name" value="Ribokinase-like"/>
</dbReference>
<reference evidence="4 5" key="1">
    <citation type="journal article" date="2010" name="Stand. Genomic Sci.">
        <title>Complete genome sequence of Olsenella uli type strain (VPI D76D-27C).</title>
        <authorList>
            <person name="Goker M."/>
            <person name="Held B."/>
            <person name="Lucas S."/>
            <person name="Nolan M."/>
            <person name="Yasawong M."/>
            <person name="Glavina Del Rio T."/>
            <person name="Tice H."/>
            <person name="Cheng J.F."/>
            <person name="Bruce D."/>
            <person name="Detter J.C."/>
            <person name="Tapia R."/>
            <person name="Han C."/>
            <person name="Goodwin L."/>
            <person name="Pitluck S."/>
            <person name="Liolios K."/>
            <person name="Ivanova N."/>
            <person name="Mavromatis K."/>
            <person name="Mikhailova N."/>
            <person name="Pati A."/>
            <person name="Chen A."/>
            <person name="Palaniappan K."/>
            <person name="Land M."/>
            <person name="Hauser L."/>
            <person name="Chang Y.J."/>
            <person name="Jeffries C.D."/>
            <person name="Rohde M."/>
            <person name="Sikorski J."/>
            <person name="Pukall R."/>
            <person name="Woyke T."/>
            <person name="Bristow J."/>
            <person name="Eisen J.A."/>
            <person name="Markowitz V."/>
            <person name="Hugenholtz P."/>
            <person name="Kyrpides N.C."/>
            <person name="Klenk H.P."/>
            <person name="Lapidus A."/>
        </authorList>
    </citation>
    <scope>NUCLEOTIDE SEQUENCE [LARGE SCALE GENOMIC DNA]</scope>
    <source>
        <strain evidence="5">ATCC 49627 / DSM 7084 / CIP 109912 / JCM 12494 / NCIMB 702895 / VPI D76D-27C</strain>
    </source>
</reference>
<dbReference type="Pfam" id="PF00294">
    <property type="entry name" value="PfkB"/>
    <property type="match status" value="1"/>
</dbReference>
<proteinExistence type="predicted"/>
<dbReference type="AlphaFoldDB" id="E1QW52"/>
<sequence length="328" mass="35457">MSGQVVLTSGYVSMDHMIEISTPARVGYTSIITNSSCTRTYFGGCSVNIAYALSKLGVPAKPILRVGDDWERTGFRSFLEEAGVGLDAIAVVSGEATSASYLIQDAEGQHITCYYPGPMAPEHFRPLDDELFSDVALGVITVASERDNREFFEKCRTHGIPVAFGMKADEGAFPLPFLEELLRGSEIVFANESERRCIERALGLPSMEDLLSDEVRTIVTTYGPRGSAWCHRESDGSVSRGSVGVVPCGAVVDTTGCGDAYMSGFLYGWAHGKGPGECCRLGATLSSFVLERYGCCTGVPGEEELLARLEERRGEVGRMRGQACRHCI</sequence>
<evidence type="ECO:0000256" key="2">
    <source>
        <dbReference type="ARBA" id="ARBA00022777"/>
    </source>
</evidence>
<accession>E1QW52</accession>
<gene>
    <name evidence="4" type="ordered locus">Olsu_1249</name>
</gene>
<organism evidence="4 5">
    <name type="scientific">Olsenella uli (strain ATCC 49627 / DSM 7084 / CCUG 31166 / CIP 109912 / JCM 12494 / LMG 11480 / NCIMB 702895 / VPI D76D-27C)</name>
    <name type="common">Lactobacillus uli</name>
    <dbReference type="NCBI Taxonomy" id="633147"/>
    <lineage>
        <taxon>Bacteria</taxon>
        <taxon>Bacillati</taxon>
        <taxon>Actinomycetota</taxon>
        <taxon>Coriobacteriia</taxon>
        <taxon>Coriobacteriales</taxon>
        <taxon>Atopobiaceae</taxon>
        <taxon>Olsenella</taxon>
    </lineage>
</organism>
<dbReference type="EMBL" id="CP002106">
    <property type="protein sequence ID" value="ADK68355.1"/>
    <property type="molecule type" value="Genomic_DNA"/>
</dbReference>
<dbReference type="KEGG" id="ols:Olsu_1249"/>
<feature type="domain" description="Carbohydrate kinase PfkB" evidence="3">
    <location>
        <begin position="32"/>
        <end position="300"/>
    </location>
</feature>
<keyword evidence="1" id="KW-0808">Transferase</keyword>